<comment type="caution">
    <text evidence="1">The sequence shown here is derived from an EMBL/GenBank/DDBJ whole genome shotgun (WGS) entry which is preliminary data.</text>
</comment>
<dbReference type="AlphaFoldDB" id="X0YUX5"/>
<proteinExistence type="predicted"/>
<dbReference type="EMBL" id="BART01007611">
    <property type="protein sequence ID" value="GAG60469.1"/>
    <property type="molecule type" value="Genomic_DNA"/>
</dbReference>
<accession>X0YUX5</accession>
<name>X0YUX5_9ZZZZ</name>
<evidence type="ECO:0000313" key="1">
    <source>
        <dbReference type="EMBL" id="GAG60469.1"/>
    </source>
</evidence>
<sequence length="294" mass="33509">MGHAKVKDMSRRQQKAVFANMSDDGYLRRLESAEQYHKRVAYLKNKHDLAETTEDKLFDVWNNKSLTHRQKMTKVAAIKADAAKKLKAYQKVETGATVTGQIRATQSKRFVEKYGIAGVKKTDRASLEELESGAKYEYKYANHKTIGMASARALAAKNLKSDHDYYKKKYKKLGEDKDKDGTANFLDCEPNNPKKQHDDLARYAAGKEHIPTTSKKSVYLIRFVDKKTKLKKFKEVSATSRKDARKVFLNQTKNAGVISISKKTPRGVLLEKKLARRDAERFKSKQKIVLGTDL</sequence>
<gene>
    <name evidence="1" type="ORF">S01H4_17298</name>
</gene>
<feature type="non-terminal residue" evidence="1">
    <location>
        <position position="294"/>
    </location>
</feature>
<reference evidence="1" key="1">
    <citation type="journal article" date="2014" name="Front. Microbiol.">
        <title>High frequency of phylogenetically diverse reductive dehalogenase-homologous genes in deep subseafloor sedimentary metagenomes.</title>
        <authorList>
            <person name="Kawai M."/>
            <person name="Futagami T."/>
            <person name="Toyoda A."/>
            <person name="Takaki Y."/>
            <person name="Nishi S."/>
            <person name="Hori S."/>
            <person name="Arai W."/>
            <person name="Tsubouchi T."/>
            <person name="Morono Y."/>
            <person name="Uchiyama I."/>
            <person name="Ito T."/>
            <person name="Fujiyama A."/>
            <person name="Inagaki F."/>
            <person name="Takami H."/>
        </authorList>
    </citation>
    <scope>NUCLEOTIDE SEQUENCE</scope>
    <source>
        <strain evidence="1">Expedition CK06-06</strain>
    </source>
</reference>
<organism evidence="1">
    <name type="scientific">marine sediment metagenome</name>
    <dbReference type="NCBI Taxonomy" id="412755"/>
    <lineage>
        <taxon>unclassified sequences</taxon>
        <taxon>metagenomes</taxon>
        <taxon>ecological metagenomes</taxon>
    </lineage>
</organism>
<protein>
    <submittedName>
        <fullName evidence="1">Uncharacterized protein</fullName>
    </submittedName>
</protein>